<evidence type="ECO:0000256" key="1">
    <source>
        <dbReference type="SAM" id="MobiDB-lite"/>
    </source>
</evidence>
<evidence type="ECO:0000313" key="4">
    <source>
        <dbReference type="Proteomes" id="UP000034883"/>
    </source>
</evidence>
<dbReference type="KEGG" id="samy:DB32_002382"/>
<keyword evidence="4" id="KW-1185">Reference proteome</keyword>
<feature type="compositionally biased region" description="Pro residues" evidence="1">
    <location>
        <begin position="82"/>
        <end position="101"/>
    </location>
</feature>
<evidence type="ECO:0000256" key="2">
    <source>
        <dbReference type="SAM" id="SignalP"/>
    </source>
</evidence>
<reference evidence="3 4" key="1">
    <citation type="submission" date="2015-03" db="EMBL/GenBank/DDBJ databases">
        <title>Genome assembly of Sandaracinus amylolyticus DSM 53668.</title>
        <authorList>
            <person name="Sharma G."/>
            <person name="Subramanian S."/>
        </authorList>
    </citation>
    <scope>NUCLEOTIDE SEQUENCE [LARGE SCALE GENOMIC DNA]</scope>
    <source>
        <strain evidence="3 4">DSM 53668</strain>
    </source>
</reference>
<dbReference type="AlphaFoldDB" id="A0A0F6W1Z4"/>
<dbReference type="EMBL" id="CP011125">
    <property type="protein sequence ID" value="AKF05233.1"/>
    <property type="molecule type" value="Genomic_DNA"/>
</dbReference>
<sequence length="337" mass="35737">MIALVMLVASSASAQGADTVFLRNGGRLRGTVEVFEPGVRVVILLPDGSRRTIEASELDRVQFADAPSAPTPAAPPVTTEPATPPPAEPAPSEPVTEPPPAIEHAEPSTADALSGADLDRLQTATTPGAVGEYGDGHARDVAWNGVDPRTQLVMRPEGMLHFVVEGRVAFALSFGDPYYGMQGRFGGDLAIGADLRVPETILHVRAAMVLGLQSHQSSSNEYAYDRTHVLHATGFGYVALRGLVGVDVTSWLSLRAGGEYGFEVLPVFDVVRSYGGPELGVVFRALDDRRLELGLALAVQDRSHAHVEIVNDVAVTENYAGTSWVPRIALTIGGVFL</sequence>
<protein>
    <submittedName>
        <fullName evidence="3">Uncharacterized protein</fullName>
    </submittedName>
</protein>
<gene>
    <name evidence="3" type="ORF">DB32_002382</name>
</gene>
<feature type="signal peptide" evidence="2">
    <location>
        <begin position="1"/>
        <end position="16"/>
    </location>
</feature>
<keyword evidence="2" id="KW-0732">Signal</keyword>
<proteinExistence type="predicted"/>
<dbReference type="STRING" id="927083.DB32_002382"/>
<name>A0A0F6W1Z4_9BACT</name>
<dbReference type="Proteomes" id="UP000034883">
    <property type="component" value="Chromosome"/>
</dbReference>
<accession>A0A0F6W1Z4</accession>
<feature type="chain" id="PRO_5002511526" evidence="2">
    <location>
        <begin position="17"/>
        <end position="337"/>
    </location>
</feature>
<evidence type="ECO:0000313" key="3">
    <source>
        <dbReference type="EMBL" id="AKF05233.1"/>
    </source>
</evidence>
<organism evidence="3 4">
    <name type="scientific">Sandaracinus amylolyticus</name>
    <dbReference type="NCBI Taxonomy" id="927083"/>
    <lineage>
        <taxon>Bacteria</taxon>
        <taxon>Pseudomonadati</taxon>
        <taxon>Myxococcota</taxon>
        <taxon>Polyangia</taxon>
        <taxon>Polyangiales</taxon>
        <taxon>Sandaracinaceae</taxon>
        <taxon>Sandaracinus</taxon>
    </lineage>
</organism>
<feature type="region of interest" description="Disordered" evidence="1">
    <location>
        <begin position="60"/>
        <end position="108"/>
    </location>
</feature>